<evidence type="ECO:0000256" key="3">
    <source>
        <dbReference type="ARBA" id="ARBA00022989"/>
    </source>
</evidence>
<dbReference type="EMBL" id="LWCA01001678">
    <property type="protein sequence ID" value="OAF64677.1"/>
    <property type="molecule type" value="Genomic_DNA"/>
</dbReference>
<protein>
    <recommendedName>
        <fullName evidence="8">Tetraspanin</fullName>
    </recommendedName>
</protein>
<dbReference type="Proteomes" id="UP000078046">
    <property type="component" value="Unassembled WGS sequence"/>
</dbReference>
<feature type="transmembrane region" description="Helical" evidence="5">
    <location>
        <begin position="12"/>
        <end position="37"/>
    </location>
</feature>
<organism evidence="6 7">
    <name type="scientific">Intoshia linei</name>
    <dbReference type="NCBI Taxonomy" id="1819745"/>
    <lineage>
        <taxon>Eukaryota</taxon>
        <taxon>Metazoa</taxon>
        <taxon>Spiralia</taxon>
        <taxon>Lophotrochozoa</taxon>
        <taxon>Mesozoa</taxon>
        <taxon>Orthonectida</taxon>
        <taxon>Rhopaluridae</taxon>
        <taxon>Intoshia</taxon>
    </lineage>
</organism>
<evidence type="ECO:0008006" key="8">
    <source>
        <dbReference type="Google" id="ProtNLM"/>
    </source>
</evidence>
<dbReference type="GO" id="GO:0016020">
    <property type="term" value="C:membrane"/>
    <property type="evidence" value="ECO:0007669"/>
    <property type="project" value="UniProtKB-SubCell"/>
</dbReference>
<evidence type="ECO:0000256" key="4">
    <source>
        <dbReference type="ARBA" id="ARBA00023136"/>
    </source>
</evidence>
<keyword evidence="3 5" id="KW-1133">Transmembrane helix</keyword>
<keyword evidence="2 5" id="KW-0812">Transmembrane</keyword>
<reference evidence="6 7" key="1">
    <citation type="submission" date="2016-04" db="EMBL/GenBank/DDBJ databases">
        <title>The genome of Intoshia linei affirms orthonectids as highly simplified spiralians.</title>
        <authorList>
            <person name="Mikhailov K.V."/>
            <person name="Slusarev G.S."/>
            <person name="Nikitin M.A."/>
            <person name="Logacheva M.D."/>
            <person name="Penin A."/>
            <person name="Aleoshin V."/>
            <person name="Panchin Y.V."/>
        </authorList>
    </citation>
    <scope>NUCLEOTIDE SEQUENCE [LARGE SCALE GENOMIC DNA]</scope>
    <source>
        <strain evidence="6">Intl2013</strain>
        <tissue evidence="6">Whole animal</tissue>
    </source>
</reference>
<comment type="subcellular location">
    <subcellularLocation>
        <location evidence="1">Membrane</location>
        <topology evidence="1">Multi-pass membrane protein</topology>
    </subcellularLocation>
</comment>
<gene>
    <name evidence="6" type="ORF">A3Q56_07599</name>
</gene>
<evidence type="ECO:0000256" key="2">
    <source>
        <dbReference type="ARBA" id="ARBA00022692"/>
    </source>
</evidence>
<comment type="caution">
    <text evidence="6">The sequence shown here is derived from an EMBL/GenBank/DDBJ whole genome shotgun (WGS) entry which is preliminary data.</text>
</comment>
<keyword evidence="4 5" id="KW-0472">Membrane</keyword>
<dbReference type="OrthoDB" id="10033535at2759"/>
<dbReference type="Gene3D" id="1.10.1450.10">
    <property type="entry name" value="Tetraspanin"/>
    <property type="match status" value="1"/>
</dbReference>
<accession>A0A177ARN4</accession>
<name>A0A177ARN4_9BILA</name>
<dbReference type="AlphaFoldDB" id="A0A177ARN4"/>
<evidence type="ECO:0000313" key="6">
    <source>
        <dbReference type="EMBL" id="OAF64677.1"/>
    </source>
</evidence>
<keyword evidence="7" id="KW-1185">Reference proteome</keyword>
<proteinExistence type="predicted"/>
<evidence type="ECO:0000313" key="7">
    <source>
        <dbReference type="Proteomes" id="UP000078046"/>
    </source>
</evidence>
<dbReference type="SUPFAM" id="SSF48652">
    <property type="entry name" value="Tetraspanin"/>
    <property type="match status" value="1"/>
</dbReference>
<feature type="transmembrane region" description="Helical" evidence="5">
    <location>
        <begin position="69"/>
        <end position="94"/>
    </location>
</feature>
<dbReference type="InterPro" id="IPR018499">
    <property type="entry name" value="Tetraspanin/Peripherin"/>
</dbReference>
<sequence>MAYGQGFIKSIFKAFIVIINVIVGLIGCGLVTLGFLIKFGFKTVLAKWIEKNLDDFTNSSTIEQNLNPISITFIVLVLVFILLMESAVFVVFVVNNTKINTKIKQSISNIVNNNYDTDPKMKKFLDELMKKDNCCGISGPDDFKVVPEICCKSGDVSHDCPKKPV</sequence>
<dbReference type="InterPro" id="IPR008952">
    <property type="entry name" value="Tetraspanin_EC2_sf"/>
</dbReference>
<dbReference type="Pfam" id="PF00335">
    <property type="entry name" value="Tetraspanin"/>
    <property type="match status" value="1"/>
</dbReference>
<evidence type="ECO:0000256" key="5">
    <source>
        <dbReference type="SAM" id="Phobius"/>
    </source>
</evidence>
<evidence type="ECO:0000256" key="1">
    <source>
        <dbReference type="ARBA" id="ARBA00004141"/>
    </source>
</evidence>